<sequence length="160" mass="18323">MTPAPFDEHREIVHPEWIDENGHFNMGYYMVAFDRATDTWLDYIGLTALERERSGITTFTLESHTNYLRELLEGDPLRITTRLLAYDQKRIHYIHEMYHETDGFLAATNELMSLHVSLETRRAAPMSADVLARLAEVLGVHETLPVPPQVGRRIGLDSGS</sequence>
<protein>
    <recommendedName>
        <fullName evidence="2">Thioesterase domain-containing protein</fullName>
    </recommendedName>
</protein>
<dbReference type="GO" id="GO:0047617">
    <property type="term" value="F:fatty acyl-CoA hydrolase activity"/>
    <property type="evidence" value="ECO:0007669"/>
    <property type="project" value="TreeGrafter"/>
</dbReference>
<gene>
    <name evidence="1" type="ORF">METZ01_LOCUS14890</name>
</gene>
<dbReference type="InterPro" id="IPR029069">
    <property type="entry name" value="HotDog_dom_sf"/>
</dbReference>
<reference evidence="1" key="1">
    <citation type="submission" date="2018-05" db="EMBL/GenBank/DDBJ databases">
        <authorList>
            <person name="Lanie J.A."/>
            <person name="Ng W.-L."/>
            <person name="Kazmierczak K.M."/>
            <person name="Andrzejewski T.M."/>
            <person name="Davidsen T.M."/>
            <person name="Wayne K.J."/>
            <person name="Tettelin H."/>
            <person name="Glass J.I."/>
            <person name="Rusch D."/>
            <person name="Podicherti R."/>
            <person name="Tsui H.-C.T."/>
            <person name="Winkler M.E."/>
        </authorList>
    </citation>
    <scope>NUCLEOTIDE SEQUENCE</scope>
</reference>
<name>A0A381P519_9ZZZZ</name>
<dbReference type="EMBL" id="UINC01000843">
    <property type="protein sequence ID" value="SUZ62036.1"/>
    <property type="molecule type" value="Genomic_DNA"/>
</dbReference>
<dbReference type="PANTHER" id="PTHR31793:SF2">
    <property type="entry name" value="BLR1345 PROTEIN"/>
    <property type="match status" value="1"/>
</dbReference>
<dbReference type="Gene3D" id="3.10.129.10">
    <property type="entry name" value="Hotdog Thioesterase"/>
    <property type="match status" value="1"/>
</dbReference>
<dbReference type="PANTHER" id="PTHR31793">
    <property type="entry name" value="4-HYDROXYBENZOYL-COA THIOESTERASE FAMILY MEMBER"/>
    <property type="match status" value="1"/>
</dbReference>
<organism evidence="1">
    <name type="scientific">marine metagenome</name>
    <dbReference type="NCBI Taxonomy" id="408172"/>
    <lineage>
        <taxon>unclassified sequences</taxon>
        <taxon>metagenomes</taxon>
        <taxon>ecological metagenomes</taxon>
    </lineage>
</organism>
<dbReference type="CDD" id="cd00586">
    <property type="entry name" value="4HBT"/>
    <property type="match status" value="1"/>
</dbReference>
<accession>A0A381P519</accession>
<dbReference type="AlphaFoldDB" id="A0A381P519"/>
<evidence type="ECO:0000313" key="1">
    <source>
        <dbReference type="EMBL" id="SUZ62036.1"/>
    </source>
</evidence>
<proteinExistence type="predicted"/>
<dbReference type="InterPro" id="IPR050563">
    <property type="entry name" value="4-hydroxybenzoyl-CoA_TE"/>
</dbReference>
<dbReference type="SUPFAM" id="SSF54637">
    <property type="entry name" value="Thioesterase/thiol ester dehydrase-isomerase"/>
    <property type="match status" value="1"/>
</dbReference>
<evidence type="ECO:0008006" key="2">
    <source>
        <dbReference type="Google" id="ProtNLM"/>
    </source>
</evidence>
<dbReference type="Pfam" id="PF13279">
    <property type="entry name" value="4HBT_2"/>
    <property type="match status" value="1"/>
</dbReference>